<protein>
    <submittedName>
        <fullName evidence="2">Uncharacterized protein</fullName>
    </submittedName>
</protein>
<sequence>MLVFKQGDAAKYGLFGWNPKKLMGALRAGDLQRNAIHGQAIGGDDLRLDQPGRGIGAKDRAPIGKFAFCCLADVFGGCCGRQNLRVRIGLRDHIQPEIEIGIACADIDRGQGFACGADTVKQHLCIIPFELRIDQKHFGRAFDKGGGDRKHAIRPRIVRGQRQVGRMGRGGQQQARKACDKDRFHVAPSVSSHE</sequence>
<evidence type="ECO:0000256" key="1">
    <source>
        <dbReference type="SAM" id="MobiDB-lite"/>
    </source>
</evidence>
<evidence type="ECO:0000313" key="3">
    <source>
        <dbReference type="Proteomes" id="UP001431963"/>
    </source>
</evidence>
<gene>
    <name evidence="2" type="ORF">V6590_08130</name>
</gene>
<comment type="caution">
    <text evidence="2">The sequence shown here is derived from an EMBL/GenBank/DDBJ whole genome shotgun (WGS) entry which is preliminary data.</text>
</comment>
<dbReference type="Proteomes" id="UP001431963">
    <property type="component" value="Unassembled WGS sequence"/>
</dbReference>
<proteinExistence type="predicted"/>
<reference evidence="2" key="1">
    <citation type="submission" date="2024-02" db="EMBL/GenBank/DDBJ databases">
        <title>Genome sequences of strain Gemmobacter sp. JM10B15.</title>
        <authorList>
            <person name="Zhang M."/>
        </authorList>
    </citation>
    <scope>NUCLEOTIDE SEQUENCE</scope>
    <source>
        <strain evidence="2">JM10B15</strain>
    </source>
</reference>
<feature type="region of interest" description="Disordered" evidence="1">
    <location>
        <begin position="162"/>
        <end position="194"/>
    </location>
</feature>
<keyword evidence="3" id="KW-1185">Reference proteome</keyword>
<accession>A0ABU8BV33</accession>
<organism evidence="2 3">
    <name type="scientific">Gemmobacter denitrificans</name>
    <dbReference type="NCBI Taxonomy" id="3123040"/>
    <lineage>
        <taxon>Bacteria</taxon>
        <taxon>Pseudomonadati</taxon>
        <taxon>Pseudomonadota</taxon>
        <taxon>Alphaproteobacteria</taxon>
        <taxon>Rhodobacterales</taxon>
        <taxon>Paracoccaceae</taxon>
        <taxon>Gemmobacter</taxon>
    </lineage>
</organism>
<feature type="compositionally biased region" description="Low complexity" evidence="1">
    <location>
        <begin position="162"/>
        <end position="176"/>
    </location>
</feature>
<name>A0ABU8BV33_9RHOB</name>
<evidence type="ECO:0000313" key="2">
    <source>
        <dbReference type="EMBL" id="MEH7828115.1"/>
    </source>
</evidence>
<dbReference type="EMBL" id="JBALHR010000004">
    <property type="protein sequence ID" value="MEH7828115.1"/>
    <property type="molecule type" value="Genomic_DNA"/>
</dbReference>